<dbReference type="FunFam" id="3.30.420.40:FF:000191">
    <property type="entry name" value="Retrograde regulation protein 2"/>
    <property type="match status" value="1"/>
</dbReference>
<dbReference type="Gene3D" id="3.30.420.40">
    <property type="match status" value="1"/>
</dbReference>
<evidence type="ECO:0000256" key="1">
    <source>
        <dbReference type="SAM" id="MobiDB-lite"/>
    </source>
</evidence>
<dbReference type="EMBL" id="ML977162">
    <property type="protein sequence ID" value="KAF1985396.1"/>
    <property type="molecule type" value="Genomic_DNA"/>
</dbReference>
<accession>A0A6G1GWQ7</accession>
<evidence type="ECO:0000259" key="2">
    <source>
        <dbReference type="Pfam" id="PF02541"/>
    </source>
</evidence>
<organism evidence="4 5">
    <name type="scientific">Aulographum hederae CBS 113979</name>
    <dbReference type="NCBI Taxonomy" id="1176131"/>
    <lineage>
        <taxon>Eukaryota</taxon>
        <taxon>Fungi</taxon>
        <taxon>Dikarya</taxon>
        <taxon>Ascomycota</taxon>
        <taxon>Pezizomycotina</taxon>
        <taxon>Dothideomycetes</taxon>
        <taxon>Pleosporomycetidae</taxon>
        <taxon>Aulographales</taxon>
        <taxon>Aulographaceae</taxon>
    </lineage>
</organism>
<dbReference type="GO" id="GO:0006357">
    <property type="term" value="P:regulation of transcription by RNA polymerase II"/>
    <property type="evidence" value="ECO:0007669"/>
    <property type="project" value="TreeGrafter"/>
</dbReference>
<sequence length="580" mass="62259">MAHLRAIVDMGSNGIRFSITDLSPATARTMPAIYQDRAGISLYSSQWSTGSKQPIPQKTITGIVHAFQRFVGTCRDFGVPESNIRVVATEATRVALNSEDFIGQIKKATSLTVELLPKVDEGRIGAFGIASSFTSVKGLVMDLGGGSTQITWMITENGHVKISEKGSVSMPYGAAALSIRLEEADKNGTHAVLRKEIVSNFKTAIKDIDLPPELKDSLKEGLSLYLSGGGFRGWGFVLMSQHPVSPYPIPIINGFTTTPAAFHDTETVKAAVESYHTSGDTTTIFRVSHRRASQVPAVAFLVSCLAEALPTIKTVHFCQGGVREGSLYSTLDPSTRSQDPLAIATAASSPPPSVPKLIAFFKSAIPSKLLSFPSSLLTDALLTAFTNSLHTHAPLPKDLRAVSGLRATTSGPLAAVHGVDHLDRAALALLLCERWGGRPALSPNDESFYTRLMALVGPAAAWWCGYLGRIGALLGTVFPAGVVREDTLQIEAREKDPGQIGLEVRFGGNEEVVMYQDGLQKALKEVERVGRRENWPGGEKGCVIDLKVFTDAGKMKGRRWKGKEDEDGNDITGGDGELDD</sequence>
<dbReference type="AlphaFoldDB" id="A0A6G1GWQ7"/>
<dbReference type="SUPFAM" id="SSF53067">
    <property type="entry name" value="Actin-like ATPase domain"/>
    <property type="match status" value="2"/>
</dbReference>
<evidence type="ECO:0000313" key="4">
    <source>
        <dbReference type="EMBL" id="KAF1985396.1"/>
    </source>
</evidence>
<evidence type="ECO:0000259" key="3">
    <source>
        <dbReference type="Pfam" id="PF23566"/>
    </source>
</evidence>
<dbReference type="PANTHER" id="PTHR30005:SF0">
    <property type="entry name" value="RETROGRADE REGULATION PROTEIN 2"/>
    <property type="match status" value="1"/>
</dbReference>
<reference evidence="4" key="1">
    <citation type="journal article" date="2020" name="Stud. Mycol.">
        <title>101 Dothideomycetes genomes: a test case for predicting lifestyles and emergence of pathogens.</title>
        <authorList>
            <person name="Haridas S."/>
            <person name="Albert R."/>
            <person name="Binder M."/>
            <person name="Bloem J."/>
            <person name="Labutti K."/>
            <person name="Salamov A."/>
            <person name="Andreopoulos B."/>
            <person name="Baker S."/>
            <person name="Barry K."/>
            <person name="Bills G."/>
            <person name="Bluhm B."/>
            <person name="Cannon C."/>
            <person name="Castanera R."/>
            <person name="Culley D."/>
            <person name="Daum C."/>
            <person name="Ezra D."/>
            <person name="Gonzalez J."/>
            <person name="Henrissat B."/>
            <person name="Kuo A."/>
            <person name="Liang C."/>
            <person name="Lipzen A."/>
            <person name="Lutzoni F."/>
            <person name="Magnuson J."/>
            <person name="Mondo S."/>
            <person name="Nolan M."/>
            <person name="Ohm R."/>
            <person name="Pangilinan J."/>
            <person name="Park H.-J."/>
            <person name="Ramirez L."/>
            <person name="Alfaro M."/>
            <person name="Sun H."/>
            <person name="Tritt A."/>
            <person name="Yoshinaga Y."/>
            <person name="Zwiers L.-H."/>
            <person name="Turgeon B."/>
            <person name="Goodwin S."/>
            <person name="Spatafora J."/>
            <person name="Crous P."/>
            <person name="Grigoriev I."/>
        </authorList>
    </citation>
    <scope>NUCLEOTIDE SEQUENCE</scope>
    <source>
        <strain evidence="4">CBS 113979</strain>
    </source>
</reference>
<gene>
    <name evidence="4" type="ORF">K402DRAFT_379150</name>
</gene>
<dbReference type="InterPro" id="IPR050273">
    <property type="entry name" value="GppA/Ppx_hydrolase"/>
</dbReference>
<feature type="domain" description="Ppx/GppA phosphatase N-terminal" evidence="2">
    <location>
        <begin position="28"/>
        <end position="332"/>
    </location>
</feature>
<feature type="region of interest" description="Disordered" evidence="1">
    <location>
        <begin position="556"/>
        <end position="580"/>
    </location>
</feature>
<dbReference type="Proteomes" id="UP000800041">
    <property type="component" value="Unassembled WGS sequence"/>
</dbReference>
<dbReference type="InterPro" id="IPR057512">
    <property type="entry name" value="RTG2_C"/>
</dbReference>
<keyword evidence="5" id="KW-1185">Reference proteome</keyword>
<dbReference type="InterPro" id="IPR043129">
    <property type="entry name" value="ATPase_NBD"/>
</dbReference>
<feature type="compositionally biased region" description="Gly residues" evidence="1">
    <location>
        <begin position="571"/>
        <end position="580"/>
    </location>
</feature>
<dbReference type="PANTHER" id="PTHR30005">
    <property type="entry name" value="EXOPOLYPHOSPHATASE"/>
    <property type="match status" value="1"/>
</dbReference>
<feature type="domain" description="RTG2 C-terminal" evidence="3">
    <location>
        <begin position="339"/>
        <end position="548"/>
    </location>
</feature>
<proteinExistence type="predicted"/>
<evidence type="ECO:0000313" key="5">
    <source>
        <dbReference type="Proteomes" id="UP000800041"/>
    </source>
</evidence>
<dbReference type="Pfam" id="PF23566">
    <property type="entry name" value="RTG2_C"/>
    <property type="match status" value="1"/>
</dbReference>
<dbReference type="Gene3D" id="3.30.420.150">
    <property type="entry name" value="Exopolyphosphatase. Domain 2"/>
    <property type="match status" value="1"/>
</dbReference>
<dbReference type="OrthoDB" id="2014654at2759"/>
<dbReference type="InterPro" id="IPR003695">
    <property type="entry name" value="Ppx_GppA_N"/>
</dbReference>
<dbReference type="Pfam" id="PF02541">
    <property type="entry name" value="Ppx-GppA"/>
    <property type="match status" value="1"/>
</dbReference>
<protein>
    <submittedName>
        <fullName evidence="4">Ppx-GppA-domain-containing protein</fullName>
    </submittedName>
</protein>
<name>A0A6G1GWQ7_9PEZI</name>